<keyword evidence="1" id="KW-0677">Repeat</keyword>
<dbReference type="InterPro" id="IPR019734">
    <property type="entry name" value="TPR_rpt"/>
</dbReference>
<feature type="repeat" description="TPR" evidence="3">
    <location>
        <begin position="333"/>
        <end position="366"/>
    </location>
</feature>
<dbReference type="PROSITE" id="PS50005">
    <property type="entry name" value="TPR"/>
    <property type="match status" value="3"/>
</dbReference>
<accession>A0A9X2M5G0</accession>
<dbReference type="SMART" id="SM00028">
    <property type="entry name" value="TPR"/>
    <property type="match status" value="5"/>
</dbReference>
<dbReference type="AlphaFoldDB" id="A0A9X2M5G0"/>
<dbReference type="PANTHER" id="PTHR44858">
    <property type="entry name" value="TETRATRICOPEPTIDE REPEAT PROTEIN 6"/>
    <property type="match status" value="1"/>
</dbReference>
<evidence type="ECO:0000256" key="1">
    <source>
        <dbReference type="ARBA" id="ARBA00022737"/>
    </source>
</evidence>
<feature type="repeat" description="TPR" evidence="3">
    <location>
        <begin position="266"/>
        <end position="299"/>
    </location>
</feature>
<evidence type="ECO:0000256" key="3">
    <source>
        <dbReference type="PROSITE-ProRule" id="PRU00339"/>
    </source>
</evidence>
<dbReference type="PANTHER" id="PTHR44858:SF1">
    <property type="entry name" value="UDP-N-ACETYLGLUCOSAMINE--PEPTIDE N-ACETYLGLUCOSAMINYLTRANSFERASE SPINDLY-RELATED"/>
    <property type="match status" value="1"/>
</dbReference>
<protein>
    <submittedName>
        <fullName evidence="4">Tetratricopeptide repeat protein</fullName>
    </submittedName>
</protein>
<dbReference type="Gene3D" id="1.25.40.10">
    <property type="entry name" value="Tetratricopeptide repeat domain"/>
    <property type="match status" value="2"/>
</dbReference>
<dbReference type="InterPro" id="IPR050498">
    <property type="entry name" value="Ycf3"/>
</dbReference>
<dbReference type="Pfam" id="PF00515">
    <property type="entry name" value="TPR_1"/>
    <property type="match status" value="1"/>
</dbReference>
<evidence type="ECO:0000313" key="5">
    <source>
        <dbReference type="Proteomes" id="UP001140817"/>
    </source>
</evidence>
<evidence type="ECO:0000313" key="4">
    <source>
        <dbReference type="EMBL" id="MCR1821212.1"/>
    </source>
</evidence>
<reference evidence="4" key="1">
    <citation type="submission" date="2022-07" db="EMBL/GenBank/DDBJ databases">
        <title>Enhanced cultured diversity of the mouse gut microbiota enables custom-made synthetic communities.</title>
        <authorList>
            <person name="Afrizal A."/>
        </authorList>
    </citation>
    <scope>NUCLEOTIDE SEQUENCE</scope>
    <source>
        <strain evidence="4">DSM 29186</strain>
    </source>
</reference>
<gene>
    <name evidence="4" type="ORF">NSA58_00295</name>
</gene>
<keyword evidence="5" id="KW-1185">Reference proteome</keyword>
<dbReference type="RefSeq" id="WP_074429467.1">
    <property type="nucleotide sequence ID" value="NZ_JANKBY010000002.1"/>
</dbReference>
<feature type="repeat" description="TPR" evidence="3">
    <location>
        <begin position="184"/>
        <end position="217"/>
    </location>
</feature>
<dbReference type="Pfam" id="PF13181">
    <property type="entry name" value="TPR_8"/>
    <property type="match status" value="1"/>
</dbReference>
<dbReference type="InterPro" id="IPR011990">
    <property type="entry name" value="TPR-like_helical_dom_sf"/>
</dbReference>
<comment type="caution">
    <text evidence="4">The sequence shown here is derived from an EMBL/GenBank/DDBJ whole genome shotgun (WGS) entry which is preliminary data.</text>
</comment>
<proteinExistence type="predicted"/>
<name>A0A9X2M5G0_9FIRM</name>
<keyword evidence="2 3" id="KW-0802">TPR repeat</keyword>
<sequence>MKFKIDKYLLRKTEELAFITVRKDGDFHLDGYEIPKDGLNVPIKNEVLVKGIKEKTAQEGLNSMSIADAMIYIIGIDPEFKYNEEYKKFLSALEKKVKFEVRSYAGYMSRKYFELGECTDALIYIKALITLYPNDIEGLYNYAIVCQEVATSYQKDGDAKAMNTFLIEAGEKLEKIINMDENFALAYYHLGYHYYNQSQYIKAKVIWEEAMRLELDEDTIAEIQENLGKMDYKVQYEEGYSLVFQGKFEEGLEKLLPLEEEYSDWWNLLFIIGIAYKNMGEMDKAMLYFEKVLIIRPKQVDTLVELALCEASSFNMDRAIELLEQAAKIKEDPEILCNLGMAYLNAGDIDDAIYYIERAYELNPEDEITIACMRELNNYRVD</sequence>
<dbReference type="Proteomes" id="UP001140817">
    <property type="component" value="Unassembled WGS sequence"/>
</dbReference>
<dbReference type="SUPFAM" id="SSF48452">
    <property type="entry name" value="TPR-like"/>
    <property type="match status" value="1"/>
</dbReference>
<dbReference type="EMBL" id="JANKBY010000002">
    <property type="protein sequence ID" value="MCR1821212.1"/>
    <property type="molecule type" value="Genomic_DNA"/>
</dbReference>
<dbReference type="PROSITE" id="PS50293">
    <property type="entry name" value="TPR_REGION"/>
    <property type="match status" value="1"/>
</dbReference>
<evidence type="ECO:0000256" key="2">
    <source>
        <dbReference type="ARBA" id="ARBA00022803"/>
    </source>
</evidence>
<organism evidence="4 5">
    <name type="scientific">Terrisporobacter muris</name>
    <dbReference type="NCBI Taxonomy" id="2963284"/>
    <lineage>
        <taxon>Bacteria</taxon>
        <taxon>Bacillati</taxon>
        <taxon>Bacillota</taxon>
        <taxon>Clostridia</taxon>
        <taxon>Peptostreptococcales</taxon>
        <taxon>Peptostreptococcaceae</taxon>
        <taxon>Terrisporobacter</taxon>
    </lineage>
</organism>